<gene>
    <name evidence="1" type="ORF">THTE_4499</name>
</gene>
<reference evidence="1 2" key="1">
    <citation type="journal article" name="Front. Microbiol.">
        <title>Sugar Metabolism of the First Thermophilic Planctomycete Thermogutta terrifontis: Comparative Genomic and Transcriptomic Approaches.</title>
        <authorList>
            <person name="Elcheninov A.G."/>
            <person name="Menzel P."/>
            <person name="Gudbergsdottir S.R."/>
            <person name="Slesarev A.I."/>
            <person name="Kadnikov V.V."/>
            <person name="Krogh A."/>
            <person name="Bonch-Osmolovskaya E.A."/>
            <person name="Peng X."/>
            <person name="Kublanov I.V."/>
        </authorList>
    </citation>
    <scope>NUCLEOTIDE SEQUENCE [LARGE SCALE GENOMIC DNA]</scope>
    <source>
        <strain evidence="1 2">R1</strain>
    </source>
</reference>
<name>A0A286RMB0_9BACT</name>
<evidence type="ECO:0000313" key="2">
    <source>
        <dbReference type="Proteomes" id="UP000215086"/>
    </source>
</evidence>
<protein>
    <submittedName>
        <fullName evidence="1">Uncharacterized protein</fullName>
    </submittedName>
</protein>
<evidence type="ECO:0000313" key="1">
    <source>
        <dbReference type="EMBL" id="ASV77100.1"/>
    </source>
</evidence>
<proteinExistence type="predicted"/>
<organism evidence="1 2">
    <name type="scientific">Thermogutta terrifontis</name>
    <dbReference type="NCBI Taxonomy" id="1331910"/>
    <lineage>
        <taxon>Bacteria</taxon>
        <taxon>Pseudomonadati</taxon>
        <taxon>Planctomycetota</taxon>
        <taxon>Planctomycetia</taxon>
        <taxon>Pirellulales</taxon>
        <taxon>Thermoguttaceae</taxon>
        <taxon>Thermogutta</taxon>
    </lineage>
</organism>
<dbReference type="AlphaFoldDB" id="A0A286RMB0"/>
<dbReference type="Proteomes" id="UP000215086">
    <property type="component" value="Chromosome"/>
</dbReference>
<dbReference type="KEGG" id="ttf:THTE_4499"/>
<dbReference type="EMBL" id="CP018477">
    <property type="protein sequence ID" value="ASV77100.1"/>
    <property type="molecule type" value="Genomic_DNA"/>
</dbReference>
<keyword evidence="2" id="KW-1185">Reference proteome</keyword>
<sequence length="40" mass="4685">MAGKNIVTKSRMRSDRTLFARGAELVNWGGVRWWRPLRPD</sequence>
<accession>A0A286RMB0</accession>